<dbReference type="PRINTS" id="PR00111">
    <property type="entry name" value="ABHYDROLASE"/>
</dbReference>
<comment type="caution">
    <text evidence="3">The sequence shown here is derived from an EMBL/GenBank/DDBJ whole genome shotgun (WGS) entry which is preliminary data.</text>
</comment>
<dbReference type="PANTHER" id="PTHR43798:SF31">
    <property type="entry name" value="AB HYDROLASE SUPERFAMILY PROTEIN YCLE"/>
    <property type="match status" value="1"/>
</dbReference>
<dbReference type="EMBL" id="JXAK01000044">
    <property type="protein sequence ID" value="KIL39055.1"/>
    <property type="molecule type" value="Genomic_DNA"/>
</dbReference>
<sequence>MPYAQAGDLSIYYEISGNGFPLLLLHGMSNNSQSWVQQLAELQHHFTVIAWDAPGYGRSSDPKEQFRSFEQFADVLKAFIDKLGYKAIYLLGHSMGAAIAIELSSRYPELVKALILADATRGASALSAEENERRLQNRLKNIGTLTPAEIADRRIGDMLAPQAAEEVRERAKSIMAQIRPAGYKSVAYSLSNAYQTELLPRISMPALLIYGELDKVTPVSDGLIFHRQIAHSLFRIVPNAGHLCYQEDPKTFNGFVIEFLTGKQS</sequence>
<dbReference type="PRINTS" id="PR00412">
    <property type="entry name" value="EPOXHYDRLASE"/>
</dbReference>
<name>A0ABR5AEM7_9BACL</name>
<gene>
    <name evidence="3" type="ORF">SD70_22235</name>
</gene>
<dbReference type="RefSeq" id="WP_041049820.1">
    <property type="nucleotide sequence ID" value="NZ_JXAK01000044.1"/>
</dbReference>
<reference evidence="3 4" key="1">
    <citation type="submission" date="2014-12" db="EMBL/GenBank/DDBJ databases">
        <title>Draft genome sequence of Paenibacillus kamchatkensis strain B-2647.</title>
        <authorList>
            <person name="Karlyshev A.V."/>
            <person name="Kudryashova E.B."/>
        </authorList>
    </citation>
    <scope>NUCLEOTIDE SEQUENCE [LARGE SCALE GENOMIC DNA]</scope>
    <source>
        <strain evidence="3 4">VKM B-2647</strain>
    </source>
</reference>
<dbReference type="Proteomes" id="UP000031967">
    <property type="component" value="Unassembled WGS sequence"/>
</dbReference>
<dbReference type="InterPro" id="IPR000073">
    <property type="entry name" value="AB_hydrolase_1"/>
</dbReference>
<keyword evidence="4" id="KW-1185">Reference proteome</keyword>
<evidence type="ECO:0000259" key="2">
    <source>
        <dbReference type="Pfam" id="PF00561"/>
    </source>
</evidence>
<proteinExistence type="predicted"/>
<organism evidence="3 4">
    <name type="scientific">Gordoniibacillus kamchatkensis</name>
    <dbReference type="NCBI Taxonomy" id="1590651"/>
    <lineage>
        <taxon>Bacteria</taxon>
        <taxon>Bacillati</taxon>
        <taxon>Bacillota</taxon>
        <taxon>Bacilli</taxon>
        <taxon>Bacillales</taxon>
        <taxon>Paenibacillaceae</taxon>
        <taxon>Gordoniibacillus</taxon>
    </lineage>
</organism>
<feature type="domain" description="AB hydrolase-1" evidence="2">
    <location>
        <begin position="21"/>
        <end position="247"/>
    </location>
</feature>
<dbReference type="InterPro" id="IPR000639">
    <property type="entry name" value="Epox_hydrolase-like"/>
</dbReference>
<dbReference type="InterPro" id="IPR050266">
    <property type="entry name" value="AB_hydrolase_sf"/>
</dbReference>
<dbReference type="InterPro" id="IPR029058">
    <property type="entry name" value="AB_hydrolase_fold"/>
</dbReference>
<dbReference type="PANTHER" id="PTHR43798">
    <property type="entry name" value="MONOACYLGLYCEROL LIPASE"/>
    <property type="match status" value="1"/>
</dbReference>
<dbReference type="Pfam" id="PF00561">
    <property type="entry name" value="Abhydrolase_1"/>
    <property type="match status" value="1"/>
</dbReference>
<dbReference type="Gene3D" id="3.40.50.1820">
    <property type="entry name" value="alpha/beta hydrolase"/>
    <property type="match status" value="1"/>
</dbReference>
<protein>
    <recommendedName>
        <fullName evidence="2">AB hydrolase-1 domain-containing protein</fullName>
    </recommendedName>
</protein>
<dbReference type="SUPFAM" id="SSF53474">
    <property type="entry name" value="alpha/beta-Hydrolases"/>
    <property type="match status" value="1"/>
</dbReference>
<evidence type="ECO:0000256" key="1">
    <source>
        <dbReference type="ARBA" id="ARBA00022801"/>
    </source>
</evidence>
<evidence type="ECO:0000313" key="3">
    <source>
        <dbReference type="EMBL" id="KIL39055.1"/>
    </source>
</evidence>
<accession>A0ABR5AEM7</accession>
<keyword evidence="1" id="KW-0378">Hydrolase</keyword>
<evidence type="ECO:0000313" key="4">
    <source>
        <dbReference type="Proteomes" id="UP000031967"/>
    </source>
</evidence>